<dbReference type="Proteomes" id="UP000251889">
    <property type="component" value="Unassembled WGS sequence"/>
</dbReference>
<keyword evidence="2" id="KW-1185">Reference proteome</keyword>
<comment type="caution">
    <text evidence="1">The sequence shown here is derived from an EMBL/GenBank/DDBJ whole genome shotgun (WGS) entry which is preliminary data.</text>
</comment>
<reference evidence="1 2" key="1">
    <citation type="submission" date="2018-06" db="EMBL/GenBank/DDBJ databases">
        <title>Chryseolinea flavus sp. nov., a member of the phylum Bacteroidetes isolated from soil.</title>
        <authorList>
            <person name="Li Y."/>
            <person name="Wang J."/>
        </authorList>
    </citation>
    <scope>NUCLEOTIDE SEQUENCE [LARGE SCALE GENOMIC DNA]</scope>
    <source>
        <strain evidence="1 2">SDU1-6</strain>
    </source>
</reference>
<dbReference type="AlphaFoldDB" id="A0A364XXY7"/>
<gene>
    <name evidence="1" type="ORF">DQQ10_21385</name>
</gene>
<evidence type="ECO:0000313" key="2">
    <source>
        <dbReference type="Proteomes" id="UP000251889"/>
    </source>
</evidence>
<proteinExistence type="predicted"/>
<evidence type="ECO:0000313" key="1">
    <source>
        <dbReference type="EMBL" id="RAV98859.1"/>
    </source>
</evidence>
<accession>A0A364XXY7</accession>
<dbReference type="InterPro" id="IPR054223">
    <property type="entry name" value="DUF6943"/>
</dbReference>
<dbReference type="Pfam" id="PF22105">
    <property type="entry name" value="DUF6943"/>
    <property type="match status" value="1"/>
</dbReference>
<dbReference type="EMBL" id="QMFY01000014">
    <property type="protein sequence ID" value="RAV98859.1"/>
    <property type="molecule type" value="Genomic_DNA"/>
</dbReference>
<protein>
    <submittedName>
        <fullName evidence="1">Uncharacterized protein</fullName>
    </submittedName>
</protein>
<sequence>MPHFFILSHGYNAGKPLKKCCPNCFVLQTSSESAKKILFWIVYCHWKAGHFIPLQVGSVVPVLHVNDVRNLINTAGAGSENKKFACAVSRLGDLSKLERLLQLQLRFIARTKTAIAKKAIADMLRKS</sequence>
<organism evidence="1 2">
    <name type="scientific">Pseudochryseolinea flava</name>
    <dbReference type="NCBI Taxonomy" id="2059302"/>
    <lineage>
        <taxon>Bacteria</taxon>
        <taxon>Pseudomonadati</taxon>
        <taxon>Bacteroidota</taxon>
        <taxon>Cytophagia</taxon>
        <taxon>Cytophagales</taxon>
        <taxon>Fulvivirgaceae</taxon>
        <taxon>Pseudochryseolinea</taxon>
    </lineage>
</organism>
<name>A0A364XXY7_9BACT</name>